<evidence type="ECO:0000313" key="6">
    <source>
        <dbReference type="Proteomes" id="UP000215002"/>
    </source>
</evidence>
<reference evidence="5 6" key="1">
    <citation type="submission" date="2017-08" db="EMBL/GenBank/DDBJ databases">
        <title>Complete genome sequence of Mucilaginibacter sp. strain BJC16-A31.</title>
        <authorList>
            <consortium name="Henan University of Science and Technology"/>
            <person name="You X."/>
        </authorList>
    </citation>
    <scope>NUCLEOTIDE SEQUENCE [LARGE SCALE GENOMIC DNA]</scope>
    <source>
        <strain evidence="5 6">BJC16-A31</strain>
    </source>
</reference>
<keyword evidence="3" id="KW-0808">Transferase</keyword>
<dbReference type="PANTHER" id="PTHR43179">
    <property type="entry name" value="RHAMNOSYLTRANSFERASE WBBL"/>
    <property type="match status" value="1"/>
</dbReference>
<name>A0A223NU26_9SPHI</name>
<dbReference type="InterPro" id="IPR001173">
    <property type="entry name" value="Glyco_trans_2-like"/>
</dbReference>
<dbReference type="SUPFAM" id="SSF53448">
    <property type="entry name" value="Nucleotide-diphospho-sugar transferases"/>
    <property type="match status" value="1"/>
</dbReference>
<dbReference type="KEGG" id="muc:MuYL_1475"/>
<dbReference type="PANTHER" id="PTHR43179:SF12">
    <property type="entry name" value="GALACTOFURANOSYLTRANSFERASE GLFT2"/>
    <property type="match status" value="1"/>
</dbReference>
<dbReference type="AlphaFoldDB" id="A0A223NU26"/>
<dbReference type="InterPro" id="IPR029044">
    <property type="entry name" value="Nucleotide-diphossugar_trans"/>
</dbReference>
<dbReference type="EMBL" id="CP022743">
    <property type="protein sequence ID" value="ASU33373.1"/>
    <property type="molecule type" value="Genomic_DNA"/>
</dbReference>
<proteinExistence type="inferred from homology"/>
<organism evidence="5 6">
    <name type="scientific">Mucilaginibacter xinganensis</name>
    <dbReference type="NCBI Taxonomy" id="1234841"/>
    <lineage>
        <taxon>Bacteria</taxon>
        <taxon>Pseudomonadati</taxon>
        <taxon>Bacteroidota</taxon>
        <taxon>Sphingobacteriia</taxon>
        <taxon>Sphingobacteriales</taxon>
        <taxon>Sphingobacteriaceae</taxon>
        <taxon>Mucilaginibacter</taxon>
    </lineage>
</organism>
<dbReference type="Proteomes" id="UP000215002">
    <property type="component" value="Chromosome"/>
</dbReference>
<dbReference type="OrthoDB" id="6836202at2"/>
<dbReference type="GO" id="GO:0016757">
    <property type="term" value="F:glycosyltransferase activity"/>
    <property type="evidence" value="ECO:0007669"/>
    <property type="project" value="UniProtKB-KW"/>
</dbReference>
<evidence type="ECO:0000313" key="5">
    <source>
        <dbReference type="EMBL" id="ASU33373.1"/>
    </source>
</evidence>
<keyword evidence="6" id="KW-1185">Reference proteome</keyword>
<protein>
    <recommendedName>
        <fullName evidence="4">Glycosyltransferase 2-like domain-containing protein</fullName>
    </recommendedName>
</protein>
<keyword evidence="2" id="KW-0328">Glycosyltransferase</keyword>
<evidence type="ECO:0000259" key="4">
    <source>
        <dbReference type="Pfam" id="PF00535"/>
    </source>
</evidence>
<evidence type="ECO:0000256" key="3">
    <source>
        <dbReference type="ARBA" id="ARBA00022679"/>
    </source>
</evidence>
<evidence type="ECO:0000256" key="1">
    <source>
        <dbReference type="ARBA" id="ARBA00006739"/>
    </source>
</evidence>
<evidence type="ECO:0000256" key="2">
    <source>
        <dbReference type="ARBA" id="ARBA00022676"/>
    </source>
</evidence>
<comment type="similarity">
    <text evidence="1">Belongs to the glycosyltransferase 2 family.</text>
</comment>
<accession>A0A223NU26</accession>
<gene>
    <name evidence="5" type="ORF">MuYL_1475</name>
</gene>
<sequence>MLVNIDVIILSYGKTTALQSITRNGIETLLASEEPEKIKLNVIVVESDQSLSPYQYPGAITIYPNTVFGYHKFMNIGLKACASTYVCLCNNDLVFHKHWATNILMEMDKDPALLSASPYDDRFHQDEGFSKFQPPLEGYMGVLSGWCIFTKRAIFDVIGPLDENLTFWYCDADYCRSLIKHGIKNCLVSSSFVTHLGSVSTKTLDKKESNKLTKLPEFYYRYKWQHQSYIKYKLQVIKYKLQIAFGLNGQSG</sequence>
<dbReference type="Gene3D" id="3.90.550.10">
    <property type="entry name" value="Spore Coat Polysaccharide Biosynthesis Protein SpsA, Chain A"/>
    <property type="match status" value="1"/>
</dbReference>
<feature type="domain" description="Glycosyltransferase 2-like" evidence="4">
    <location>
        <begin position="50"/>
        <end position="117"/>
    </location>
</feature>
<dbReference type="RefSeq" id="WP_094569839.1">
    <property type="nucleotide sequence ID" value="NZ_CP022743.1"/>
</dbReference>
<dbReference type="Pfam" id="PF00535">
    <property type="entry name" value="Glycos_transf_2"/>
    <property type="match status" value="1"/>
</dbReference>